<evidence type="ECO:0000313" key="4">
    <source>
        <dbReference type="Proteomes" id="UP001488805"/>
    </source>
</evidence>
<dbReference type="AlphaFoldDB" id="A0AAW1FEB1"/>
<sequence length="293" mass="34059">MASDPETLITFSIATEVLSSIKTKKKKVLEKDNEDLKVSQIISQQKFSAELQLKREKNAALQQELERLQLQHQPNLSNKDELKVESRKMSEDLEATKQLIAEKDSLVHQMKKEIQNLQKNATEKDKTFFKDLEDLKDEPVSINKNWSLSSRLRRRYETELEAEREKSNSLQKQFKKETQSKAEKAKEDLQAIKQLMAEKKSLEEEISTLKDNTSEKEKTYFKDLQDLKEKQASTNQEQVTKRQAEEVGQGLRTELDKVKEDKTRKQEKYALTDLPNLEVLTDSEGKKKNKLSA</sequence>
<gene>
    <name evidence="3" type="ORF">VZT92_010109</name>
</gene>
<feature type="region of interest" description="Disordered" evidence="2">
    <location>
        <begin position="227"/>
        <end position="293"/>
    </location>
</feature>
<proteinExistence type="predicted"/>
<reference evidence="3 4" key="1">
    <citation type="journal article" date="2024" name="Genome Biol. Evol.">
        <title>Chromosome-level genome assembly of the viviparous eelpout Zoarces viviparus.</title>
        <authorList>
            <person name="Fuhrmann N."/>
            <person name="Brasseur M.V."/>
            <person name="Bakowski C.E."/>
            <person name="Podsiadlowski L."/>
            <person name="Prost S."/>
            <person name="Krehenwinkel H."/>
            <person name="Mayer C."/>
        </authorList>
    </citation>
    <scope>NUCLEOTIDE SEQUENCE [LARGE SCALE GENOMIC DNA]</scope>
    <source>
        <strain evidence="3">NO-MEL_2022_Ind0_liver</strain>
    </source>
</reference>
<evidence type="ECO:0000313" key="3">
    <source>
        <dbReference type="EMBL" id="KAK9532737.1"/>
    </source>
</evidence>
<feature type="compositionally biased region" description="Basic and acidic residues" evidence="2">
    <location>
        <begin position="174"/>
        <end position="185"/>
    </location>
</feature>
<keyword evidence="4" id="KW-1185">Reference proteome</keyword>
<protein>
    <submittedName>
        <fullName evidence="3">Uncharacterized protein</fullName>
    </submittedName>
</protein>
<keyword evidence="1" id="KW-0175">Coiled coil</keyword>
<comment type="caution">
    <text evidence="3">The sequence shown here is derived from an EMBL/GenBank/DDBJ whole genome shotgun (WGS) entry which is preliminary data.</text>
</comment>
<organism evidence="3 4">
    <name type="scientific">Zoarces viviparus</name>
    <name type="common">Viviparous eelpout</name>
    <name type="synonym">Blennius viviparus</name>
    <dbReference type="NCBI Taxonomy" id="48416"/>
    <lineage>
        <taxon>Eukaryota</taxon>
        <taxon>Metazoa</taxon>
        <taxon>Chordata</taxon>
        <taxon>Craniata</taxon>
        <taxon>Vertebrata</taxon>
        <taxon>Euteleostomi</taxon>
        <taxon>Actinopterygii</taxon>
        <taxon>Neopterygii</taxon>
        <taxon>Teleostei</taxon>
        <taxon>Neoteleostei</taxon>
        <taxon>Acanthomorphata</taxon>
        <taxon>Eupercaria</taxon>
        <taxon>Perciformes</taxon>
        <taxon>Cottioidei</taxon>
        <taxon>Zoarcales</taxon>
        <taxon>Zoarcidae</taxon>
        <taxon>Zoarcinae</taxon>
        <taxon>Zoarces</taxon>
    </lineage>
</organism>
<name>A0AAW1FEB1_ZOAVI</name>
<accession>A0AAW1FEB1</accession>
<feature type="coiled-coil region" evidence="1">
    <location>
        <begin position="44"/>
        <end position="127"/>
    </location>
</feature>
<evidence type="ECO:0000256" key="2">
    <source>
        <dbReference type="SAM" id="MobiDB-lite"/>
    </source>
</evidence>
<dbReference type="Proteomes" id="UP001488805">
    <property type="component" value="Unassembled WGS sequence"/>
</dbReference>
<feature type="compositionally biased region" description="Basic and acidic residues" evidence="2">
    <location>
        <begin position="253"/>
        <end position="270"/>
    </location>
</feature>
<feature type="region of interest" description="Disordered" evidence="2">
    <location>
        <begin position="162"/>
        <end position="185"/>
    </location>
</feature>
<evidence type="ECO:0000256" key="1">
    <source>
        <dbReference type="SAM" id="Coils"/>
    </source>
</evidence>
<dbReference type="EMBL" id="JBCEZU010000078">
    <property type="protein sequence ID" value="KAK9532737.1"/>
    <property type="molecule type" value="Genomic_DNA"/>
</dbReference>